<evidence type="ECO:0000259" key="3">
    <source>
        <dbReference type="SMART" id="SM00382"/>
    </source>
</evidence>
<dbReference type="EC" id="5.6.2.3" evidence="1"/>
<dbReference type="InterPro" id="IPR051055">
    <property type="entry name" value="PIF1_helicase"/>
</dbReference>
<keyword evidence="1" id="KW-0378">Hydrolase</keyword>
<reference evidence="4" key="1">
    <citation type="submission" date="2022-07" db="EMBL/GenBank/DDBJ databases">
        <title>Genome Sequence of Physisporinus lineatus.</title>
        <authorList>
            <person name="Buettner E."/>
        </authorList>
    </citation>
    <scope>NUCLEOTIDE SEQUENCE</scope>
    <source>
        <strain evidence="4">VT162</strain>
    </source>
</reference>
<keyword evidence="1" id="KW-0234">DNA repair</keyword>
<dbReference type="SMART" id="SM00382">
    <property type="entry name" value="AAA"/>
    <property type="match status" value="1"/>
</dbReference>
<keyword evidence="5" id="KW-1185">Reference proteome</keyword>
<dbReference type="Proteomes" id="UP001212997">
    <property type="component" value="Unassembled WGS sequence"/>
</dbReference>
<keyword evidence="1" id="KW-0233">DNA recombination</keyword>
<name>A0AAD5V2U6_9APHY</name>
<dbReference type="SUPFAM" id="SSF52540">
    <property type="entry name" value="P-loop containing nucleoside triphosphate hydrolases"/>
    <property type="match status" value="2"/>
</dbReference>
<keyword evidence="1" id="KW-0547">Nucleotide-binding</keyword>
<dbReference type="InterPro" id="IPR003593">
    <property type="entry name" value="AAA+_ATPase"/>
</dbReference>
<dbReference type="InterPro" id="IPR027417">
    <property type="entry name" value="P-loop_NTPase"/>
</dbReference>
<dbReference type="Pfam" id="PF05970">
    <property type="entry name" value="PIF1"/>
    <property type="match status" value="1"/>
</dbReference>
<gene>
    <name evidence="4" type="ORF">NLI96_g5383</name>
</gene>
<dbReference type="Pfam" id="PF14214">
    <property type="entry name" value="Helitron_like_N"/>
    <property type="match status" value="1"/>
</dbReference>
<evidence type="ECO:0000313" key="4">
    <source>
        <dbReference type="EMBL" id="KAJ3484804.1"/>
    </source>
</evidence>
<evidence type="ECO:0000256" key="2">
    <source>
        <dbReference type="SAM" id="MobiDB-lite"/>
    </source>
</evidence>
<comment type="cofactor">
    <cofactor evidence="1">
        <name>Mg(2+)</name>
        <dbReference type="ChEBI" id="CHEBI:18420"/>
    </cofactor>
</comment>
<dbReference type="GO" id="GO:0043139">
    <property type="term" value="F:5'-3' DNA helicase activity"/>
    <property type="evidence" value="ECO:0007669"/>
    <property type="project" value="UniProtKB-EC"/>
</dbReference>
<dbReference type="Pfam" id="PF20209">
    <property type="entry name" value="DUF6570"/>
    <property type="match status" value="1"/>
</dbReference>
<comment type="similarity">
    <text evidence="1">Belongs to the helicase family.</text>
</comment>
<dbReference type="PANTHER" id="PTHR47642">
    <property type="entry name" value="ATP-DEPENDENT DNA HELICASE"/>
    <property type="match status" value="1"/>
</dbReference>
<dbReference type="PANTHER" id="PTHR47642:SF6">
    <property type="entry name" value="ATP-DEPENDENT DNA HELICASE"/>
    <property type="match status" value="1"/>
</dbReference>
<dbReference type="Gene3D" id="3.40.50.300">
    <property type="entry name" value="P-loop containing nucleotide triphosphate hydrolases"/>
    <property type="match status" value="1"/>
</dbReference>
<dbReference type="GO" id="GO:0000723">
    <property type="term" value="P:telomere maintenance"/>
    <property type="evidence" value="ECO:0007669"/>
    <property type="project" value="InterPro"/>
</dbReference>
<dbReference type="GO" id="GO:0006281">
    <property type="term" value="P:DNA repair"/>
    <property type="evidence" value="ECO:0007669"/>
    <property type="project" value="UniProtKB-KW"/>
</dbReference>
<keyword evidence="1" id="KW-0067">ATP-binding</keyword>
<organism evidence="4 5">
    <name type="scientific">Meripilus lineatus</name>
    <dbReference type="NCBI Taxonomy" id="2056292"/>
    <lineage>
        <taxon>Eukaryota</taxon>
        <taxon>Fungi</taxon>
        <taxon>Dikarya</taxon>
        <taxon>Basidiomycota</taxon>
        <taxon>Agaricomycotina</taxon>
        <taxon>Agaricomycetes</taxon>
        <taxon>Polyporales</taxon>
        <taxon>Meripilaceae</taxon>
        <taxon>Meripilus</taxon>
    </lineage>
</organism>
<dbReference type="InterPro" id="IPR010285">
    <property type="entry name" value="DNA_helicase_pif1-like_DEAD"/>
</dbReference>
<protein>
    <recommendedName>
        <fullName evidence="1">ATP-dependent DNA helicase</fullName>
        <ecNumber evidence="1">5.6.2.3</ecNumber>
    </recommendedName>
</protein>
<evidence type="ECO:0000256" key="1">
    <source>
        <dbReference type="RuleBase" id="RU363044"/>
    </source>
</evidence>
<accession>A0AAD5V2U6</accession>
<dbReference type="GO" id="GO:0016787">
    <property type="term" value="F:hydrolase activity"/>
    <property type="evidence" value="ECO:0007669"/>
    <property type="project" value="UniProtKB-KW"/>
</dbReference>
<dbReference type="EMBL" id="JANAWD010000175">
    <property type="protein sequence ID" value="KAJ3484804.1"/>
    <property type="molecule type" value="Genomic_DNA"/>
</dbReference>
<dbReference type="GO" id="GO:0006310">
    <property type="term" value="P:DNA recombination"/>
    <property type="evidence" value="ECO:0007669"/>
    <property type="project" value="UniProtKB-KW"/>
</dbReference>
<comment type="catalytic activity">
    <reaction evidence="1">
        <text>ATP + H2O = ADP + phosphate + H(+)</text>
        <dbReference type="Rhea" id="RHEA:13065"/>
        <dbReference type="ChEBI" id="CHEBI:15377"/>
        <dbReference type="ChEBI" id="CHEBI:15378"/>
        <dbReference type="ChEBI" id="CHEBI:30616"/>
        <dbReference type="ChEBI" id="CHEBI:43474"/>
        <dbReference type="ChEBI" id="CHEBI:456216"/>
        <dbReference type="EC" id="5.6.2.3"/>
    </reaction>
</comment>
<feature type="domain" description="AAA+ ATPase" evidence="3">
    <location>
        <begin position="1191"/>
        <end position="1453"/>
    </location>
</feature>
<keyword evidence="1" id="KW-0347">Helicase</keyword>
<keyword evidence="1" id="KW-0227">DNA damage</keyword>
<dbReference type="InterPro" id="IPR025476">
    <property type="entry name" value="Helitron_helicase-like"/>
</dbReference>
<feature type="region of interest" description="Disordered" evidence="2">
    <location>
        <begin position="202"/>
        <end position="227"/>
    </location>
</feature>
<proteinExistence type="inferred from homology"/>
<dbReference type="GO" id="GO:0005524">
    <property type="term" value="F:ATP binding"/>
    <property type="evidence" value="ECO:0007669"/>
    <property type="project" value="UniProtKB-KW"/>
</dbReference>
<evidence type="ECO:0000313" key="5">
    <source>
        <dbReference type="Proteomes" id="UP001212997"/>
    </source>
</evidence>
<sequence length="2037" mass="231918">MLQLLVNNSTKVARRMRLAASDPIVGFEGPILYEKVVRREGGPPNADICTECFDSLRAGRLPVYSLANGQWVGEVPDELSRLNVAEQMMISLSRHNACVGRVRKGQRRMISNAIMFAQPVAQVQKVLPPRASDIKACLAVVFIGPSRPTVEDYYRTQFVVRKQYVVEALAWLKLNHIGYADTEIDLTRLDEYPDDEPAGVYSYSPGSGKERGENIPVHNDDDEDGTESGTCPFTVQGLTSDMLSETDTNTTIAELLLHLKEGRDVLAIGRSSRPQSIYHNPELFPGMFPWLFPYGLGGMENKNIKKRLDRKPHLTRLLQYGDHRFERDYYFPFLVLNHTQIRDCTRGGYLVTKRCKFPDIAKSIRTMDPIVLENIIRRGDSHKTLRPENAEEAKFFDLLDHIDHISGRINGSTASKKYCRHQIHSLIFEKGMPVFFITFSPVDFKNPICLFLCGQKLDLSQDHFVLPPRAERLSLIAENPAACSRFFHLMVQLFISVILRPGRSDGIFGAHSAHYGMVEEQGRLTLHLHLLLWIRGCKHPQMIRDELLKDVNMFKSKLFTWIESIISSEFCTGSMENVKQMCADINDPDTAPCTEDPCCALPTPLRGEPTDENVRLWAVQYDEETDRTVFYSNMHKHNAHCRTSVEGECKSRFPRTYEGVTRAEDKTGALILKQIEPLLNHHCRLLAYLMRCNGDVTPLISGTQVRAIMVYVTEYITKNPLKTHNIFEAVKSVFDRRNEFLDASDNEGDVARKLLTRIVNALIAKQHIGGPLACHYIQGYPDHYTDVEFKVLYWRSFVSHVTRAWEASSTLTTEPEDTVMIAKPDQDILSYSRVQDYIHRPPELEKWSLYEFLRFTDINAMPRKRKEEAYNYLVNLVKGIHTPRPRLIFHHNHPNVTTHQLHILPIQKAKTVTIVGGALPRKDGNDFDEYAKVMLVFFHPTGWRTGLELRLPNEDWKTAFLRCEFSAKAIEVMANMHALYECRDERHDFAAKRRQEKQAIFPSSITADTVDRLDEEAYLQQQLRGHEIFSPHAINAFTQEASEMGNKMRNVIGQMNDMRNLLTRIPDEINTNSGMRNFLDYVVDFPRLDKKAWKNILARAREEIIQSRIPKFTQTVPAVESKRDCHANTGVVQIIEPSQLQHTSRNYQQGKYSSMTPTELVDQVARDFLLNQDQRRAYGLTARDILHPTVDRLRLILCGMAGTGKSQVIKSLMALLAARKESYRFVVMAPTGSAAALVHGSTYHSVLAFGHDNKDISDAVLGRLRKQLEHVDIFFLDEMSMISCRELCAISERLSAIFRNPHQSFGGKTIILAGDFAQLPPVSKNGPPLYNSKVGLSTEALGPTREKDGLGKAVWFQFVHVVILRENMRQTGQSENDKKFRLLLENLRYADCSKDDLALLHSRVLSDTFPRTTLNKPEFKYVSILTGLNSHRDAINDLMSIRFSREHQTPLKELFSIDRWNVDGFVASLPRATKEQELVSIRNMQRYLWRLPPSVTSHSAGVLRICIGMPVMLKHNEATEVCATNGAEGRIVGYHTRPGQHGKDAIQTIFVELMNPPKNIQIGELPVNVVPVNPSTKSITCPLGPNKSFVKVRREQVELLPNFAMSDYCSQGRTRPYNVVDLTTCRSHQSVYTCLSRSSSLEGTVIIQEFNDRLLTCGASSDLRQEFKELEILDYLTDLQYNNRLPANVPMTSRSAAISFWVKKFDGWLMPPKAHKALVDKKFRGKKRVGELVHTLPMENPMERVPPSGCRTSFFFLPWDNLNWSCSYDCVMFLVWGLIEDDYLTFQFIDNTPYDAEGRSLFSDLLNLKQTGSIDTQSMKRIREYWRTVLSARHPQRFPRLGPEGAAVSALLEVTFRHRTQLGTLRKTCVVCNSLSTIHSYHTLLWPAPQAVLNIVARDGVVHTSDVIQYVLGNENIGNCSVCNAPNSVWNYSQFTTVPELIIVEVDPASFGNLTLLFDRIYTHRELGTYSLQGVIYLGGFHFTARAIRNSSMIWAYDGTQHHGEAVLEVVEDVDFAEMGGRRVNVFVYKLVQERQI</sequence>
<dbReference type="InterPro" id="IPR046700">
    <property type="entry name" value="DUF6570"/>
</dbReference>
<comment type="caution">
    <text evidence="4">The sequence shown here is derived from an EMBL/GenBank/DDBJ whole genome shotgun (WGS) entry which is preliminary data.</text>
</comment>